<dbReference type="GO" id="GO:0019239">
    <property type="term" value="F:deaminase activity"/>
    <property type="evidence" value="ECO:0007669"/>
    <property type="project" value="TreeGrafter"/>
</dbReference>
<sequence length="191" mass="20236">MAWCAAARSFHLPAIDAGAMRNRTPHMVAVSCVSFAGANLRRPSSSRSSPQPFASLSTSTDATAGIKEAVQTEKAPAALGPYSQAIKANNMLFMSGVLGLIPETGKFISDNVEDQTEQVLTNMGEILKASGASYSSVVKTTIMLADLGDFKKVNEIYAKYFPSPAPARSTYQVAALPMDAKIEIDCIAALQ</sequence>
<evidence type="ECO:0000313" key="4">
    <source>
        <dbReference type="Proteomes" id="UP000594638"/>
    </source>
</evidence>
<dbReference type="GO" id="GO:0005829">
    <property type="term" value="C:cytosol"/>
    <property type="evidence" value="ECO:0007669"/>
    <property type="project" value="TreeGrafter"/>
</dbReference>
<protein>
    <submittedName>
        <fullName evidence="3">Uncharacterized protein</fullName>
    </submittedName>
</protein>
<dbReference type="SUPFAM" id="SSF55298">
    <property type="entry name" value="YjgF-like"/>
    <property type="match status" value="1"/>
</dbReference>
<dbReference type="PROSITE" id="PS01094">
    <property type="entry name" value="UPF0076"/>
    <property type="match status" value="1"/>
</dbReference>
<reference evidence="3 4" key="1">
    <citation type="submission" date="2019-12" db="EMBL/GenBank/DDBJ databases">
        <authorList>
            <person name="Alioto T."/>
            <person name="Alioto T."/>
            <person name="Gomez Garrido J."/>
        </authorList>
    </citation>
    <scope>NUCLEOTIDE SEQUENCE [LARGE SCALE GENOMIC DNA]</scope>
</reference>
<name>A0A8S0T989_OLEEU</name>
<accession>A0A8S0T989</accession>
<dbReference type="FunFam" id="3.30.1330.40:FF:000006">
    <property type="entry name" value="Reactive Intermediate Deaminase A, chloroplastic"/>
    <property type="match status" value="1"/>
</dbReference>
<dbReference type="Pfam" id="PF01042">
    <property type="entry name" value="Ribonuc_L-PSP"/>
    <property type="match status" value="1"/>
</dbReference>
<gene>
    <name evidence="3" type="ORF">OLEA9_A019056</name>
</gene>
<dbReference type="OrthoDB" id="309640at2759"/>
<dbReference type="GO" id="GO:0005739">
    <property type="term" value="C:mitochondrion"/>
    <property type="evidence" value="ECO:0007669"/>
    <property type="project" value="TreeGrafter"/>
</dbReference>
<dbReference type="Proteomes" id="UP000594638">
    <property type="component" value="Unassembled WGS sequence"/>
</dbReference>
<evidence type="ECO:0000256" key="1">
    <source>
        <dbReference type="ARBA" id="ARBA00010552"/>
    </source>
</evidence>
<dbReference type="NCBIfam" id="TIGR00004">
    <property type="entry name" value="Rid family detoxifying hydrolase"/>
    <property type="match status" value="1"/>
</dbReference>
<feature type="region of interest" description="Disordered" evidence="2">
    <location>
        <begin position="41"/>
        <end position="60"/>
    </location>
</feature>
<evidence type="ECO:0000256" key="2">
    <source>
        <dbReference type="SAM" id="MobiDB-lite"/>
    </source>
</evidence>
<dbReference type="Gramene" id="OE9A019056T1">
    <property type="protein sequence ID" value="OE9A019056C1"/>
    <property type="gene ID" value="OE9A019056"/>
</dbReference>
<comment type="similarity">
    <text evidence="1">Belongs to the RutC family.</text>
</comment>
<dbReference type="AlphaFoldDB" id="A0A8S0T989"/>
<evidence type="ECO:0000313" key="3">
    <source>
        <dbReference type="EMBL" id="CAA3001455.1"/>
    </source>
</evidence>
<dbReference type="EMBL" id="CACTIH010005757">
    <property type="protein sequence ID" value="CAA3001455.1"/>
    <property type="molecule type" value="Genomic_DNA"/>
</dbReference>
<feature type="compositionally biased region" description="Low complexity" evidence="2">
    <location>
        <begin position="41"/>
        <end position="57"/>
    </location>
</feature>
<keyword evidence="4" id="KW-1185">Reference proteome</keyword>
<proteinExistence type="inferred from homology"/>
<dbReference type="Gene3D" id="3.30.1330.40">
    <property type="entry name" value="RutC-like"/>
    <property type="match status" value="1"/>
</dbReference>
<dbReference type="PANTHER" id="PTHR11803:SF39">
    <property type="entry name" value="2-IMINOBUTANOATE_2-IMINOPROPANOATE DEAMINASE"/>
    <property type="match status" value="1"/>
</dbReference>
<dbReference type="InterPro" id="IPR019897">
    <property type="entry name" value="RidA_CS"/>
</dbReference>
<dbReference type="CDD" id="cd00448">
    <property type="entry name" value="YjgF_YER057c_UK114_family"/>
    <property type="match status" value="1"/>
</dbReference>
<organism evidence="3 4">
    <name type="scientific">Olea europaea subsp. europaea</name>
    <dbReference type="NCBI Taxonomy" id="158383"/>
    <lineage>
        <taxon>Eukaryota</taxon>
        <taxon>Viridiplantae</taxon>
        <taxon>Streptophyta</taxon>
        <taxon>Embryophyta</taxon>
        <taxon>Tracheophyta</taxon>
        <taxon>Spermatophyta</taxon>
        <taxon>Magnoliopsida</taxon>
        <taxon>eudicotyledons</taxon>
        <taxon>Gunneridae</taxon>
        <taxon>Pentapetalae</taxon>
        <taxon>asterids</taxon>
        <taxon>lamiids</taxon>
        <taxon>Lamiales</taxon>
        <taxon>Oleaceae</taxon>
        <taxon>Oleeae</taxon>
        <taxon>Olea</taxon>
    </lineage>
</organism>
<dbReference type="InterPro" id="IPR006056">
    <property type="entry name" value="RidA"/>
</dbReference>
<comment type="caution">
    <text evidence="3">The sequence shown here is derived from an EMBL/GenBank/DDBJ whole genome shotgun (WGS) entry which is preliminary data.</text>
</comment>
<dbReference type="InterPro" id="IPR035959">
    <property type="entry name" value="RutC-like_sf"/>
</dbReference>
<dbReference type="PANTHER" id="PTHR11803">
    <property type="entry name" value="2-IMINOBUTANOATE/2-IMINOPROPANOATE DEAMINASE RIDA"/>
    <property type="match status" value="1"/>
</dbReference>
<dbReference type="InterPro" id="IPR006175">
    <property type="entry name" value="YjgF/YER057c/UK114"/>
</dbReference>